<dbReference type="KEGG" id="rub:GBA63_07255"/>
<evidence type="ECO:0000313" key="4">
    <source>
        <dbReference type="EMBL" id="QIN82465.1"/>
    </source>
</evidence>
<feature type="signal peptide" evidence="2">
    <location>
        <begin position="1"/>
        <end position="24"/>
    </location>
</feature>
<feature type="chain" id="PRO_5026208676" evidence="2">
    <location>
        <begin position="25"/>
        <end position="313"/>
    </location>
</feature>
<feature type="region of interest" description="Disordered" evidence="1">
    <location>
        <begin position="294"/>
        <end position="313"/>
    </location>
</feature>
<sequence length="313" mass="34674">MKNKTMFIRAVTAMLITALVFVAAACGGGGGGSSSDGPSITVSSKKFTEQILLGEMYAQAFEDEGYNVERKLDLGSEQVMDKSLQDGTIDVYPEYTGTAYVAILKKPPESYPKSAEETYRQVAKFYKNRKDTPMQMLEPAPFENNYGIVMLSKEANERGIENLDDLAAQSDELVFSSYSEFQNRSDGYKNMQDSYPELDFKDIKIVNDLGIRYKALAEGEADVGIGFTTDGQLASPELKVIEDNKDIWPKYYPAPVITQEFLDKNPDAKKILNEVSASLDADKMRELNGAVDLEQEDPEDVAQGHLEDAGIIE</sequence>
<dbReference type="GO" id="GO:0022857">
    <property type="term" value="F:transmembrane transporter activity"/>
    <property type="evidence" value="ECO:0007669"/>
    <property type="project" value="InterPro"/>
</dbReference>
<evidence type="ECO:0000256" key="1">
    <source>
        <dbReference type="SAM" id="MobiDB-lite"/>
    </source>
</evidence>
<reference evidence="4 5" key="1">
    <citation type="submission" date="2019-10" db="EMBL/GenBank/DDBJ databases">
        <title>Rubrobacter sp nov SCSIO 52090 isolated from a deep-sea sediment in the South China Sea.</title>
        <authorList>
            <person name="Chen R.W."/>
        </authorList>
    </citation>
    <scope>NUCLEOTIDE SEQUENCE [LARGE SCALE GENOMIC DNA]</scope>
    <source>
        <strain evidence="4 5">SCSIO 52909</strain>
    </source>
</reference>
<name>A0A6G8Q7L3_9ACTN</name>
<dbReference type="Pfam" id="PF04069">
    <property type="entry name" value="OpuAC"/>
    <property type="match status" value="1"/>
</dbReference>
<keyword evidence="5" id="KW-1185">Reference proteome</keyword>
<evidence type="ECO:0000256" key="2">
    <source>
        <dbReference type="SAM" id="SignalP"/>
    </source>
</evidence>
<dbReference type="GO" id="GO:0043190">
    <property type="term" value="C:ATP-binding cassette (ABC) transporter complex"/>
    <property type="evidence" value="ECO:0007669"/>
    <property type="project" value="InterPro"/>
</dbReference>
<dbReference type="Gene3D" id="3.40.190.10">
    <property type="entry name" value="Periplasmic binding protein-like II"/>
    <property type="match status" value="1"/>
</dbReference>
<dbReference type="InterPro" id="IPR007210">
    <property type="entry name" value="ABC_Gly_betaine_transp_sub-bd"/>
</dbReference>
<evidence type="ECO:0000259" key="3">
    <source>
        <dbReference type="Pfam" id="PF04069"/>
    </source>
</evidence>
<accession>A0A6G8Q7L3</accession>
<dbReference type="EMBL" id="CP045119">
    <property type="protein sequence ID" value="QIN82465.1"/>
    <property type="molecule type" value="Genomic_DNA"/>
</dbReference>
<keyword evidence="2" id="KW-0732">Signal</keyword>
<protein>
    <submittedName>
        <fullName evidence="4">Glycine/betaine ABC transporter substrate-binding protein</fullName>
    </submittedName>
</protein>
<evidence type="ECO:0000313" key="5">
    <source>
        <dbReference type="Proteomes" id="UP000501452"/>
    </source>
</evidence>
<proteinExistence type="predicted"/>
<gene>
    <name evidence="4" type="ORF">GBA63_07255</name>
</gene>
<feature type="domain" description="ABC-type glycine betaine transport system substrate-binding" evidence="3">
    <location>
        <begin position="39"/>
        <end position="307"/>
    </location>
</feature>
<dbReference type="SUPFAM" id="SSF53850">
    <property type="entry name" value="Periplasmic binding protein-like II"/>
    <property type="match status" value="1"/>
</dbReference>
<dbReference type="Proteomes" id="UP000501452">
    <property type="component" value="Chromosome"/>
</dbReference>
<dbReference type="Gene3D" id="3.40.190.120">
    <property type="entry name" value="Osmoprotection protein (prox), domain 2"/>
    <property type="match status" value="1"/>
</dbReference>
<organism evidence="4 5">
    <name type="scientific">Rubrobacter tropicus</name>
    <dbReference type="NCBI Taxonomy" id="2653851"/>
    <lineage>
        <taxon>Bacteria</taxon>
        <taxon>Bacillati</taxon>
        <taxon>Actinomycetota</taxon>
        <taxon>Rubrobacteria</taxon>
        <taxon>Rubrobacterales</taxon>
        <taxon>Rubrobacteraceae</taxon>
        <taxon>Rubrobacter</taxon>
    </lineage>
</organism>
<dbReference type="AlphaFoldDB" id="A0A6G8Q7L3"/>
<dbReference type="PROSITE" id="PS51257">
    <property type="entry name" value="PROKAR_LIPOPROTEIN"/>
    <property type="match status" value="1"/>
</dbReference>